<protein>
    <recommendedName>
        <fullName evidence="6">Ribosomal RNA small subunit methyltransferase G</fullName>
        <ecNumber evidence="6">2.1.1.-</ecNumber>
    </recommendedName>
    <alternativeName>
        <fullName evidence="6">16S rRNA 7-methylguanosine methyltransferase</fullName>
        <shortName evidence="6">16S rRNA m7G methyltransferase</shortName>
    </alternativeName>
</protein>
<sequence length="191" mass="21803">MMNTHYDLPQSFWSNVEILIELLLKYNLTHNISGAKTKEAVLKNIDDSIYPLQFLHLNELKHAIDIGTGAGFPGLLLALALPQVHFTLFEPIAKKSAFLHLAKTTLELKNVDIVTHRVEKVSPFKVELISSRAVTNTKMLIKLCKDFITPDTTLLFYKGELVEEEIKGLQNCQVYQRDKRYYLVMKDVDVA</sequence>
<dbReference type="KEGG" id="suls:Sdiek1_0481"/>
<keyword evidence="8" id="KW-1185">Reference proteome</keyword>
<organism evidence="7 8">
    <name type="scientific">Sulfurospirillum diekertiae</name>
    <dbReference type="NCBI Taxonomy" id="1854492"/>
    <lineage>
        <taxon>Bacteria</taxon>
        <taxon>Pseudomonadati</taxon>
        <taxon>Campylobacterota</taxon>
        <taxon>Epsilonproteobacteria</taxon>
        <taxon>Campylobacterales</taxon>
        <taxon>Sulfurospirillaceae</taxon>
        <taxon>Sulfurospirillum</taxon>
    </lineage>
</organism>
<dbReference type="EC" id="2.1.1.-" evidence="6"/>
<reference evidence="8" key="1">
    <citation type="submission" date="2017-05" db="EMBL/GenBank/DDBJ databases">
        <title>Dechlorination kinetics govern the competition between two new strains of the genus Sulfurospirillum.</title>
        <authorList>
            <person name="Buttet G.F."/>
            <person name="Murray A.M."/>
            <person name="Goris T."/>
            <person name="Burion M."/>
            <person name="Lin B."/>
            <person name="Rolle M."/>
            <person name="Maillard J."/>
        </authorList>
    </citation>
    <scope>NUCLEOTIDE SEQUENCE [LARGE SCALE GENOMIC DNA]</scope>
    <source>
        <strain evidence="8">SL2-1</strain>
    </source>
</reference>
<comment type="similarity">
    <text evidence="6">Belongs to the methyltransferase superfamily. RNA methyltransferase RsmG family.</text>
</comment>
<feature type="binding site" evidence="6">
    <location>
        <position position="67"/>
    </location>
    <ligand>
        <name>S-adenosyl-L-methionine</name>
        <dbReference type="ChEBI" id="CHEBI:59789"/>
    </ligand>
</feature>
<evidence type="ECO:0000256" key="1">
    <source>
        <dbReference type="ARBA" id="ARBA00022490"/>
    </source>
</evidence>
<keyword evidence="4 6" id="KW-0808">Transferase</keyword>
<dbReference type="Gene3D" id="3.40.50.150">
    <property type="entry name" value="Vaccinia Virus protein VP39"/>
    <property type="match status" value="1"/>
</dbReference>
<comment type="function">
    <text evidence="6">Specifically methylates the N7 position of a guanine in 16S rRNA.</text>
</comment>
<keyword evidence="3 6" id="KW-0489">Methyltransferase</keyword>
<dbReference type="Pfam" id="PF02527">
    <property type="entry name" value="GidB"/>
    <property type="match status" value="1"/>
</dbReference>
<comment type="caution">
    <text evidence="6">Lacks conserved residue(s) required for the propagation of feature annotation.</text>
</comment>
<dbReference type="SUPFAM" id="SSF53335">
    <property type="entry name" value="S-adenosyl-L-methionine-dependent methyltransferases"/>
    <property type="match status" value="1"/>
</dbReference>
<evidence type="ECO:0000313" key="7">
    <source>
        <dbReference type="EMBL" id="ARU47657.1"/>
    </source>
</evidence>
<evidence type="ECO:0000256" key="4">
    <source>
        <dbReference type="ARBA" id="ARBA00022679"/>
    </source>
</evidence>
<dbReference type="PIRSF" id="PIRSF003078">
    <property type="entry name" value="GidB"/>
    <property type="match status" value="1"/>
</dbReference>
<evidence type="ECO:0000256" key="6">
    <source>
        <dbReference type="HAMAP-Rule" id="MF_00074"/>
    </source>
</evidence>
<dbReference type="GO" id="GO:0005829">
    <property type="term" value="C:cytosol"/>
    <property type="evidence" value="ECO:0007669"/>
    <property type="project" value="TreeGrafter"/>
</dbReference>
<evidence type="ECO:0000256" key="2">
    <source>
        <dbReference type="ARBA" id="ARBA00022552"/>
    </source>
</evidence>
<dbReference type="AlphaFoldDB" id="A0A1Y0HHS2"/>
<dbReference type="PANTHER" id="PTHR31760:SF0">
    <property type="entry name" value="S-ADENOSYL-L-METHIONINE-DEPENDENT METHYLTRANSFERASES SUPERFAMILY PROTEIN"/>
    <property type="match status" value="1"/>
</dbReference>
<dbReference type="Proteomes" id="UP000196005">
    <property type="component" value="Chromosome"/>
</dbReference>
<feature type="binding site" evidence="6">
    <location>
        <position position="72"/>
    </location>
    <ligand>
        <name>S-adenosyl-L-methionine</name>
        <dbReference type="ChEBI" id="CHEBI:59789"/>
    </ligand>
</feature>
<evidence type="ECO:0000256" key="3">
    <source>
        <dbReference type="ARBA" id="ARBA00022603"/>
    </source>
</evidence>
<keyword evidence="5 6" id="KW-0949">S-adenosyl-L-methionine</keyword>
<dbReference type="HAMAP" id="MF_00074">
    <property type="entry name" value="16SrRNA_methyltr_G"/>
    <property type="match status" value="1"/>
</dbReference>
<dbReference type="EMBL" id="CP021416">
    <property type="protein sequence ID" value="ARU47657.1"/>
    <property type="molecule type" value="Genomic_DNA"/>
</dbReference>
<dbReference type="RefSeq" id="WP_238099108.1">
    <property type="nucleotide sequence ID" value="NZ_CP021416.1"/>
</dbReference>
<dbReference type="PANTHER" id="PTHR31760">
    <property type="entry name" value="S-ADENOSYL-L-METHIONINE-DEPENDENT METHYLTRANSFERASES SUPERFAMILY PROTEIN"/>
    <property type="match status" value="1"/>
</dbReference>
<evidence type="ECO:0000256" key="5">
    <source>
        <dbReference type="ARBA" id="ARBA00022691"/>
    </source>
</evidence>
<dbReference type="InterPro" id="IPR003682">
    <property type="entry name" value="rRNA_ssu_MeTfrase_G"/>
</dbReference>
<feature type="binding site" evidence="6">
    <location>
        <begin position="118"/>
        <end position="119"/>
    </location>
    <ligand>
        <name>S-adenosyl-L-methionine</name>
        <dbReference type="ChEBI" id="CHEBI:59789"/>
    </ligand>
</feature>
<dbReference type="InterPro" id="IPR029063">
    <property type="entry name" value="SAM-dependent_MTases_sf"/>
</dbReference>
<dbReference type="NCBIfam" id="TIGR00138">
    <property type="entry name" value="rsmG_gidB"/>
    <property type="match status" value="1"/>
</dbReference>
<proteinExistence type="inferred from homology"/>
<dbReference type="GO" id="GO:0070043">
    <property type="term" value="F:rRNA (guanine-N7-)-methyltransferase activity"/>
    <property type="evidence" value="ECO:0007669"/>
    <property type="project" value="UniProtKB-UniRule"/>
</dbReference>
<feature type="binding site" evidence="6">
    <location>
        <position position="132"/>
    </location>
    <ligand>
        <name>S-adenosyl-L-methionine</name>
        <dbReference type="ChEBI" id="CHEBI:59789"/>
    </ligand>
</feature>
<comment type="subcellular location">
    <subcellularLocation>
        <location evidence="6">Cytoplasm</location>
    </subcellularLocation>
</comment>
<gene>
    <name evidence="6" type="primary">rsmG</name>
    <name evidence="7" type="ORF">Sdiek1_0481</name>
</gene>
<keyword evidence="2 6" id="KW-0698">rRNA processing</keyword>
<name>A0A1Y0HHS2_9BACT</name>
<keyword evidence="1 6" id="KW-0963">Cytoplasm</keyword>
<evidence type="ECO:0000313" key="8">
    <source>
        <dbReference type="Proteomes" id="UP000196005"/>
    </source>
</evidence>
<accession>A0A1Y0HHS2</accession>